<evidence type="ECO:0000259" key="1">
    <source>
        <dbReference type="PROSITE" id="PS50255"/>
    </source>
</evidence>
<proteinExistence type="predicted"/>
<gene>
    <name evidence="2" type="ORF">N7494_004045</name>
</gene>
<dbReference type="InterPro" id="IPR036400">
    <property type="entry name" value="Cyt_B5-like_heme/steroid_sf"/>
</dbReference>
<dbReference type="SUPFAM" id="SSF55856">
    <property type="entry name" value="Cytochrome b5-like heme/steroid binding domain"/>
    <property type="match status" value="1"/>
</dbReference>
<dbReference type="Gene3D" id="3.10.120.10">
    <property type="entry name" value="Cytochrome b5-like heme/steroid binding domain"/>
    <property type="match status" value="1"/>
</dbReference>
<evidence type="ECO:0000313" key="3">
    <source>
        <dbReference type="Proteomes" id="UP001220324"/>
    </source>
</evidence>
<dbReference type="InterPro" id="IPR001199">
    <property type="entry name" value="Cyt_B5-like_heme/steroid-bd"/>
</dbReference>
<dbReference type="AlphaFoldDB" id="A0AAD6CZW2"/>
<sequence>MPVFRCNSTHLLKLPIRSDKFTTNFKNLTRSNLQIPEKEYTMEEVAKHNKKDDLWIAIKGTVLDVTN</sequence>
<dbReference type="Proteomes" id="UP001220324">
    <property type="component" value="Unassembled WGS sequence"/>
</dbReference>
<organism evidence="2 3">
    <name type="scientific">Penicillium frequentans</name>
    <dbReference type="NCBI Taxonomy" id="3151616"/>
    <lineage>
        <taxon>Eukaryota</taxon>
        <taxon>Fungi</taxon>
        <taxon>Dikarya</taxon>
        <taxon>Ascomycota</taxon>
        <taxon>Pezizomycotina</taxon>
        <taxon>Eurotiomycetes</taxon>
        <taxon>Eurotiomycetidae</taxon>
        <taxon>Eurotiales</taxon>
        <taxon>Aspergillaceae</taxon>
        <taxon>Penicillium</taxon>
    </lineage>
</organism>
<name>A0AAD6CZW2_9EURO</name>
<comment type="caution">
    <text evidence="2">The sequence shown here is derived from an EMBL/GenBank/DDBJ whole genome shotgun (WGS) entry which is preliminary data.</text>
</comment>
<reference evidence="2 3" key="1">
    <citation type="journal article" date="2023" name="IMA Fungus">
        <title>Comparative genomic study of the Penicillium genus elucidates a diverse pangenome and 15 lateral gene transfer events.</title>
        <authorList>
            <person name="Petersen C."/>
            <person name="Sorensen T."/>
            <person name="Nielsen M.R."/>
            <person name="Sondergaard T.E."/>
            <person name="Sorensen J.L."/>
            <person name="Fitzpatrick D.A."/>
            <person name="Frisvad J.C."/>
            <person name="Nielsen K.L."/>
        </authorList>
    </citation>
    <scope>NUCLEOTIDE SEQUENCE [LARGE SCALE GENOMIC DNA]</scope>
    <source>
        <strain evidence="2 3">IBT 35679</strain>
    </source>
</reference>
<keyword evidence="3" id="KW-1185">Reference proteome</keyword>
<accession>A0AAD6CZW2</accession>
<evidence type="ECO:0000313" key="2">
    <source>
        <dbReference type="EMBL" id="KAJ5546460.1"/>
    </source>
</evidence>
<feature type="domain" description="Cytochrome b5 heme-binding" evidence="1">
    <location>
        <begin position="37"/>
        <end position="67"/>
    </location>
</feature>
<dbReference type="EMBL" id="JAQIZZ010000003">
    <property type="protein sequence ID" value="KAJ5546460.1"/>
    <property type="molecule type" value="Genomic_DNA"/>
</dbReference>
<dbReference type="Pfam" id="PF00173">
    <property type="entry name" value="Cyt-b5"/>
    <property type="match status" value="1"/>
</dbReference>
<dbReference type="PROSITE" id="PS50255">
    <property type="entry name" value="CYTOCHROME_B5_2"/>
    <property type="match status" value="1"/>
</dbReference>
<protein>
    <submittedName>
        <fullName evidence="2">Fumarate reductase Osm1</fullName>
    </submittedName>
</protein>